<feature type="region of interest" description="Disordered" evidence="1">
    <location>
        <begin position="203"/>
        <end position="222"/>
    </location>
</feature>
<sequence length="763" mass="86795">MSTASEQDPPRVKDGWIKWAKALKQKEWNCSSTRRRELHGIINNVLWDKRTKTVDITQQQPYLAILAHLDDDRLAKLYPPSGFNCEATRIMNGGQLPTIIRDRLQEAGWDPDLCTSAYSWISRRLKQTPSSNTNDDIGSMESFDLQILPDVPSRQDQQHIAEDSKMTQTHQSTVNDEPRNQLVGDQPATQPNAGQFLRRHLKLARKKKRSRRDKDSAPKELTPWMEWAKRQQNPAFADAPEREELEDTLEAVSWHSNGHPMPYKNQQPFIHLRGRWGPEGERQEDEVPSVINLEATRIMNKRKLPRELCEWLANVGWDAKKCCNPKLSVLEKKLSVDPQTIAHQPEPATSESGEESHQNNSEHIEAPKLGSYSSHRKPIPVTRTYETFTRGQACMVPPMSSMFQAANETRRWKSWARGRRKMVFTQYPDEDARLKSNIDKVIWNARKSRPMNIHTQAPYISLMAQCQDRRIISDGVVPSAADCEAVCLMHKLKFPTNLKNILANAGWDAIKCCDPSLPVDQRRLRPRLEESFKHHLAEALAESAPSPKRQKLDMPNSELSDDKTLQTPIPIPKWAPENIISEGNRFSDDFDLSLFPRLSNIFRDQESTRLSPSSSTTSNSQINVTHSPDQSSRNPKSFNNSAEPSETVQTPKETSTTQTAIMPSTPSRSKSTAADKFGSAFLNDQMAKMADIGAAFARHAQERDNAHNQQKDDLRRAIDAVEKSSQHLRQARKDLDSAHNQHDLDIAMLKKLISPDEDQEKPV</sequence>
<feature type="region of interest" description="Disordered" evidence="1">
    <location>
        <begin position="338"/>
        <end position="377"/>
    </location>
</feature>
<evidence type="ECO:0000313" key="2">
    <source>
        <dbReference type="EMBL" id="KAK2764779.1"/>
    </source>
</evidence>
<protein>
    <submittedName>
        <fullName evidence="2">Uncharacterized protein</fullName>
    </submittedName>
</protein>
<feature type="compositionally biased region" description="Polar residues" evidence="1">
    <location>
        <begin position="338"/>
        <end position="351"/>
    </location>
</feature>
<comment type="caution">
    <text evidence="2">The sequence shown here is derived from an EMBL/GenBank/DDBJ whole genome shotgun (WGS) entry which is preliminary data.</text>
</comment>
<feature type="region of interest" description="Disordered" evidence="1">
    <location>
        <begin position="723"/>
        <end position="742"/>
    </location>
</feature>
<feature type="region of interest" description="Disordered" evidence="1">
    <location>
        <begin position="153"/>
        <end position="196"/>
    </location>
</feature>
<dbReference type="EMBL" id="VYYT01000135">
    <property type="protein sequence ID" value="KAK2764779.1"/>
    <property type="molecule type" value="Genomic_DNA"/>
</dbReference>
<evidence type="ECO:0000256" key="1">
    <source>
        <dbReference type="SAM" id="MobiDB-lite"/>
    </source>
</evidence>
<name>A0AAE0D7V5_COLKA</name>
<evidence type="ECO:0000313" key="3">
    <source>
        <dbReference type="Proteomes" id="UP001281614"/>
    </source>
</evidence>
<feature type="region of interest" description="Disordered" evidence="1">
    <location>
        <begin position="538"/>
        <end position="571"/>
    </location>
</feature>
<organism evidence="2 3">
    <name type="scientific">Colletotrichum kahawae</name>
    <name type="common">Coffee berry disease fungus</name>
    <dbReference type="NCBI Taxonomy" id="34407"/>
    <lineage>
        <taxon>Eukaryota</taxon>
        <taxon>Fungi</taxon>
        <taxon>Dikarya</taxon>
        <taxon>Ascomycota</taxon>
        <taxon>Pezizomycotina</taxon>
        <taxon>Sordariomycetes</taxon>
        <taxon>Hypocreomycetidae</taxon>
        <taxon>Glomerellales</taxon>
        <taxon>Glomerellaceae</taxon>
        <taxon>Colletotrichum</taxon>
        <taxon>Colletotrichum gloeosporioides species complex</taxon>
    </lineage>
</organism>
<feature type="compositionally biased region" description="Low complexity" evidence="1">
    <location>
        <begin position="608"/>
        <end position="620"/>
    </location>
</feature>
<feature type="compositionally biased region" description="Basic and acidic residues" evidence="1">
    <location>
        <begin position="156"/>
        <end position="165"/>
    </location>
</feature>
<feature type="compositionally biased region" description="Polar residues" evidence="1">
    <location>
        <begin position="621"/>
        <end position="672"/>
    </location>
</feature>
<feature type="compositionally biased region" description="Polar residues" evidence="1">
    <location>
        <begin position="166"/>
        <end position="175"/>
    </location>
</feature>
<dbReference type="Proteomes" id="UP001281614">
    <property type="component" value="Unassembled WGS sequence"/>
</dbReference>
<proteinExistence type="predicted"/>
<keyword evidence="3" id="KW-1185">Reference proteome</keyword>
<feature type="compositionally biased region" description="Basic and acidic residues" evidence="1">
    <location>
        <begin position="354"/>
        <end position="366"/>
    </location>
</feature>
<reference evidence="2" key="1">
    <citation type="submission" date="2023-02" db="EMBL/GenBank/DDBJ databases">
        <title>Colletotrichum kahawae CIFC_Que2 genome sequencing and assembly.</title>
        <authorList>
            <person name="Baroncelli R."/>
        </authorList>
    </citation>
    <scope>NUCLEOTIDE SEQUENCE</scope>
    <source>
        <strain evidence="2">CIFC_Que2</strain>
    </source>
</reference>
<accession>A0AAE0D7V5</accession>
<gene>
    <name evidence="2" type="ORF">CKAH01_04944</name>
</gene>
<feature type="region of interest" description="Disordered" evidence="1">
    <location>
        <begin position="605"/>
        <end position="673"/>
    </location>
</feature>
<dbReference type="AlphaFoldDB" id="A0AAE0D7V5"/>